<feature type="transmembrane region" description="Helical" evidence="5">
    <location>
        <begin position="202"/>
        <end position="223"/>
    </location>
</feature>
<reference evidence="6" key="1">
    <citation type="submission" date="2020-05" db="EMBL/GenBank/DDBJ databases">
        <authorList>
            <person name="Chiriac C."/>
            <person name="Salcher M."/>
            <person name="Ghai R."/>
            <person name="Kavagutti S V."/>
        </authorList>
    </citation>
    <scope>NUCLEOTIDE SEQUENCE</scope>
</reference>
<accession>A0A6J6B4W4</accession>
<keyword evidence="4 5" id="KW-0472">Membrane</keyword>
<feature type="transmembrane region" description="Helical" evidence="5">
    <location>
        <begin position="129"/>
        <end position="148"/>
    </location>
</feature>
<gene>
    <name evidence="6" type="ORF">UFOPK1438_00071</name>
    <name evidence="7" type="ORF">UFOPK2329_00197</name>
    <name evidence="8" type="ORF">UFOPK4035_00028</name>
    <name evidence="9" type="ORF">UFOPK4087_00209</name>
</gene>
<feature type="transmembrane region" description="Helical" evidence="5">
    <location>
        <begin position="230"/>
        <end position="250"/>
    </location>
</feature>
<keyword evidence="2 5" id="KW-0812">Transmembrane</keyword>
<feature type="transmembrane region" description="Helical" evidence="5">
    <location>
        <begin position="102"/>
        <end position="123"/>
    </location>
</feature>
<feature type="transmembrane region" description="Helical" evidence="5">
    <location>
        <begin position="39"/>
        <end position="59"/>
    </location>
</feature>
<dbReference type="Pfam" id="PF03741">
    <property type="entry name" value="TerC"/>
    <property type="match status" value="1"/>
</dbReference>
<evidence type="ECO:0000313" key="7">
    <source>
        <dbReference type="EMBL" id="CAB4665415.1"/>
    </source>
</evidence>
<evidence type="ECO:0000256" key="1">
    <source>
        <dbReference type="ARBA" id="ARBA00004141"/>
    </source>
</evidence>
<evidence type="ECO:0000256" key="4">
    <source>
        <dbReference type="ARBA" id="ARBA00023136"/>
    </source>
</evidence>
<feature type="transmembrane region" description="Helical" evidence="5">
    <location>
        <begin position="270"/>
        <end position="292"/>
    </location>
</feature>
<evidence type="ECO:0000256" key="2">
    <source>
        <dbReference type="ARBA" id="ARBA00022692"/>
    </source>
</evidence>
<evidence type="ECO:0000313" key="8">
    <source>
        <dbReference type="EMBL" id="CAB4988363.1"/>
    </source>
</evidence>
<feature type="transmembrane region" description="Helical" evidence="5">
    <location>
        <begin position="169"/>
        <end position="196"/>
    </location>
</feature>
<feature type="transmembrane region" description="Helical" evidence="5">
    <location>
        <begin position="6"/>
        <end position="27"/>
    </location>
</feature>
<comment type="subcellular location">
    <subcellularLocation>
        <location evidence="1">Membrane</location>
        <topology evidence="1">Multi-pass membrane protein</topology>
    </subcellularLocation>
</comment>
<feature type="transmembrane region" description="Helical" evidence="5">
    <location>
        <begin position="71"/>
        <end position="90"/>
    </location>
</feature>
<proteinExistence type="predicted"/>
<dbReference type="EMBL" id="CAFBPH010000023">
    <property type="protein sequence ID" value="CAB5006261.1"/>
    <property type="molecule type" value="Genomic_DNA"/>
</dbReference>
<dbReference type="EMBL" id="CAEZSM010000004">
    <property type="protein sequence ID" value="CAB4533717.1"/>
    <property type="molecule type" value="Genomic_DNA"/>
</dbReference>
<evidence type="ECO:0000313" key="6">
    <source>
        <dbReference type="EMBL" id="CAB4533717.1"/>
    </source>
</evidence>
<dbReference type="EMBL" id="CAFBOX010000002">
    <property type="protein sequence ID" value="CAB4988363.1"/>
    <property type="molecule type" value="Genomic_DNA"/>
</dbReference>
<evidence type="ECO:0000256" key="5">
    <source>
        <dbReference type="SAM" id="Phobius"/>
    </source>
</evidence>
<dbReference type="GO" id="GO:0016020">
    <property type="term" value="C:membrane"/>
    <property type="evidence" value="ECO:0007669"/>
    <property type="project" value="UniProtKB-SubCell"/>
</dbReference>
<dbReference type="EMBL" id="CAEZWZ010000014">
    <property type="protein sequence ID" value="CAB4665415.1"/>
    <property type="molecule type" value="Genomic_DNA"/>
</dbReference>
<dbReference type="AlphaFoldDB" id="A0A6J6B4W4"/>
<protein>
    <submittedName>
        <fullName evidence="6">Unannotated protein</fullName>
    </submittedName>
</protein>
<dbReference type="PANTHER" id="PTHR30238">
    <property type="entry name" value="MEMBRANE BOUND PREDICTED REDOX MODULATOR"/>
    <property type="match status" value="1"/>
</dbReference>
<name>A0A6J6B4W4_9ZZZZ</name>
<organism evidence="6">
    <name type="scientific">freshwater metagenome</name>
    <dbReference type="NCBI Taxonomy" id="449393"/>
    <lineage>
        <taxon>unclassified sequences</taxon>
        <taxon>metagenomes</taxon>
        <taxon>ecological metagenomes</taxon>
    </lineage>
</organism>
<dbReference type="PANTHER" id="PTHR30238:SF0">
    <property type="entry name" value="THYLAKOID MEMBRANE PROTEIN TERC, CHLOROPLASTIC"/>
    <property type="match status" value="1"/>
</dbReference>
<sequence length="301" mass="33506">MQSTTTWFITIGALAIVIAFDLLLAVVRRHKETTLLESSFWTVFYLGAAIVFGFFLPLWSNEQSQREFFAGWLTEYALSVDNIFVFIIILTHLKVEKNKQQLVLLLGIMLTIGIRGLLIPLGAALISRFASIFFIFGAFLIYTAYKLFSEDAEDEWKEGKIIAKLKERGVSIFTIALIALGLTNLVFSLDSIPAIFGLTKDPYIVTTANIFALMGLRQLYFLLEGLLTRLIYLSKGLSIILAFIGIKMIFEALHGIGIDDFIKLHIPEVSLEFSLGAIITVLVVTTVASLTATRKDGSSFV</sequence>
<keyword evidence="3 5" id="KW-1133">Transmembrane helix</keyword>
<dbReference type="InterPro" id="IPR005496">
    <property type="entry name" value="Integral_membrane_TerC"/>
</dbReference>
<evidence type="ECO:0000313" key="9">
    <source>
        <dbReference type="EMBL" id="CAB5006261.1"/>
    </source>
</evidence>
<evidence type="ECO:0000256" key="3">
    <source>
        <dbReference type="ARBA" id="ARBA00022989"/>
    </source>
</evidence>